<dbReference type="EMBL" id="AQPW01000019">
    <property type="protein sequence ID" value="EON31885.1"/>
    <property type="molecule type" value="Genomic_DNA"/>
</dbReference>
<evidence type="ECO:0000256" key="5">
    <source>
        <dbReference type="ARBA" id="ARBA00023002"/>
    </source>
</evidence>
<dbReference type="InterPro" id="IPR009075">
    <property type="entry name" value="AcylCo_DH/oxidase_C"/>
</dbReference>
<evidence type="ECO:0000256" key="2">
    <source>
        <dbReference type="ARBA" id="ARBA00009347"/>
    </source>
</evidence>
<dbReference type="InterPro" id="IPR013786">
    <property type="entry name" value="AcylCoA_DH/ox_N"/>
</dbReference>
<keyword evidence="3 6" id="KW-0285">Flavoprotein</keyword>
<accession>R7Y7B0</accession>
<dbReference type="PROSITE" id="PS00072">
    <property type="entry name" value="ACYL_COA_DH_1"/>
    <property type="match status" value="1"/>
</dbReference>
<dbReference type="Gene3D" id="1.20.140.10">
    <property type="entry name" value="Butyryl-CoA Dehydrogenase, subunit A, domain 3"/>
    <property type="match status" value="1"/>
</dbReference>
<dbReference type="InterPro" id="IPR036250">
    <property type="entry name" value="AcylCo_DH-like_C"/>
</dbReference>
<dbReference type="SUPFAM" id="SSF56645">
    <property type="entry name" value="Acyl-CoA dehydrogenase NM domain-like"/>
    <property type="match status" value="1"/>
</dbReference>
<dbReference type="FunFam" id="1.10.540.10:FF:000002">
    <property type="entry name" value="Acyl-CoA dehydrogenase FadE19"/>
    <property type="match status" value="1"/>
</dbReference>
<evidence type="ECO:0000256" key="3">
    <source>
        <dbReference type="ARBA" id="ARBA00022630"/>
    </source>
</evidence>
<proteinExistence type="inferred from homology"/>
<dbReference type="FunFam" id="1.20.140.10:FF:000001">
    <property type="entry name" value="Acyl-CoA dehydrogenase"/>
    <property type="match status" value="1"/>
</dbReference>
<dbReference type="RefSeq" id="WP_010843539.1">
    <property type="nucleotide sequence ID" value="NZ_AQPW01000019.1"/>
</dbReference>
<dbReference type="Pfam" id="PF02771">
    <property type="entry name" value="Acyl-CoA_dh_N"/>
    <property type="match status" value="1"/>
</dbReference>
<name>R7Y7B0_9ACTN</name>
<dbReference type="InterPro" id="IPR006091">
    <property type="entry name" value="Acyl-CoA_Oxase/DH_mid-dom"/>
</dbReference>
<dbReference type="OrthoDB" id="2769798at2"/>
<protein>
    <submittedName>
        <fullName evidence="10">Acyl-CoA dehydrogenase, probable 2-methylacyl-CoA dehydrogenase</fullName>
    </submittedName>
</protein>
<dbReference type="SUPFAM" id="SSF47203">
    <property type="entry name" value="Acyl-CoA dehydrogenase C-terminal domain-like"/>
    <property type="match status" value="1"/>
</dbReference>
<evidence type="ECO:0000259" key="8">
    <source>
        <dbReference type="Pfam" id="PF02770"/>
    </source>
</evidence>
<dbReference type="InterPro" id="IPR006089">
    <property type="entry name" value="Acyl-CoA_DH_CS"/>
</dbReference>
<keyword evidence="5 6" id="KW-0560">Oxidoreductase</keyword>
<keyword evidence="4 6" id="KW-0274">FAD</keyword>
<dbReference type="PANTHER" id="PTHR43884">
    <property type="entry name" value="ACYL-COA DEHYDROGENASE"/>
    <property type="match status" value="1"/>
</dbReference>
<feature type="domain" description="Acyl-CoA dehydrogenase/oxidase N-terminal" evidence="9">
    <location>
        <begin position="4"/>
        <end position="115"/>
    </location>
</feature>
<dbReference type="Pfam" id="PF02770">
    <property type="entry name" value="Acyl-CoA_dh_M"/>
    <property type="match status" value="1"/>
</dbReference>
<dbReference type="InterPro" id="IPR009100">
    <property type="entry name" value="AcylCoA_DH/oxidase_NM_dom_sf"/>
</dbReference>
<feature type="domain" description="Acyl-CoA oxidase/dehydrogenase middle" evidence="8">
    <location>
        <begin position="121"/>
        <end position="218"/>
    </location>
</feature>
<comment type="cofactor">
    <cofactor evidence="1 6">
        <name>FAD</name>
        <dbReference type="ChEBI" id="CHEBI:57692"/>
    </cofactor>
</comment>
<dbReference type="PROSITE" id="PS00073">
    <property type="entry name" value="ACYL_COA_DH_2"/>
    <property type="match status" value="1"/>
</dbReference>
<dbReference type="FunFam" id="2.40.110.10:FF:000009">
    <property type="entry name" value="Acyl-CoA dehydrogenase"/>
    <property type="match status" value="1"/>
</dbReference>
<evidence type="ECO:0000259" key="9">
    <source>
        <dbReference type="Pfam" id="PF02771"/>
    </source>
</evidence>
<evidence type="ECO:0000313" key="10">
    <source>
        <dbReference type="EMBL" id="EON31885.1"/>
    </source>
</evidence>
<dbReference type="Gene3D" id="2.40.110.10">
    <property type="entry name" value="Butyryl-CoA Dehydrogenase, subunit A, domain 2"/>
    <property type="match status" value="1"/>
</dbReference>
<comment type="similarity">
    <text evidence="2 6">Belongs to the acyl-CoA dehydrogenase family.</text>
</comment>
<evidence type="ECO:0000256" key="4">
    <source>
        <dbReference type="ARBA" id="ARBA00022827"/>
    </source>
</evidence>
<dbReference type="InterPro" id="IPR046373">
    <property type="entry name" value="Acyl-CoA_Oxase/DH_mid-dom_sf"/>
</dbReference>
<reference evidence="10 11" key="1">
    <citation type="journal article" date="2013" name="Genome Announc.">
        <title>Draft Genome Sequence of a Benzothiophene-Desulfurizing Bacterium, Gordona terrae Strain C-6.</title>
        <authorList>
            <person name="Wang W."/>
            <person name="Ma T."/>
            <person name="Ren Y."/>
            <person name="Li G."/>
        </authorList>
    </citation>
    <scope>NUCLEOTIDE SEQUENCE [LARGE SCALE GENOMIC DNA]</scope>
    <source>
        <strain evidence="10 11">C-6</strain>
    </source>
</reference>
<sequence>MELTQEYTDLIATVRDFAQTVVAPVAAKHDAEHSFPYDVVTQMGKMGLFGLPFDEEYGGMGGDYFALSLALEELGKVDQSVAITLEAGVSLGAMPIYRFGSEEQKQRYLPELTAGTALAGFGLTEPGAGSDAGATATTARDDGDSWIINGGKQFITNSGTDITSLVTVTAVTGVKENGKKEISTIIVPSGTPGFTAEPAYNKVGWNASDTHPLTFTDVRVPKENLLGVRGRGYANFLSILDEGRIAIAALATGVAQGCVDESVKYAKERQSFGKAIGEYQSVSFAIARMEARAHVARTAYYDAAAKMLAGRPFKKEASIAKMIASEAAMDNARTATQIHGGYGFMNEYPVARHYRDSKILEIGEGTTEVQLMLIARELGFA</sequence>
<evidence type="ECO:0000256" key="6">
    <source>
        <dbReference type="RuleBase" id="RU362125"/>
    </source>
</evidence>
<evidence type="ECO:0000313" key="11">
    <source>
        <dbReference type="Proteomes" id="UP000013569"/>
    </source>
</evidence>
<evidence type="ECO:0000259" key="7">
    <source>
        <dbReference type="Pfam" id="PF00441"/>
    </source>
</evidence>
<gene>
    <name evidence="10" type="ORF">GTC6_15676</name>
</gene>
<feature type="domain" description="Acyl-CoA dehydrogenase/oxidase C-terminal" evidence="7">
    <location>
        <begin position="230"/>
        <end position="378"/>
    </location>
</feature>
<dbReference type="PATRIC" id="fig|1316928.3.peg.3164"/>
<organism evidence="10 11">
    <name type="scientific">Gordonia terrae C-6</name>
    <dbReference type="NCBI Taxonomy" id="1316928"/>
    <lineage>
        <taxon>Bacteria</taxon>
        <taxon>Bacillati</taxon>
        <taxon>Actinomycetota</taxon>
        <taxon>Actinomycetes</taxon>
        <taxon>Mycobacteriales</taxon>
        <taxon>Gordoniaceae</taxon>
        <taxon>Gordonia</taxon>
    </lineage>
</organism>
<dbReference type="Gene3D" id="1.10.540.10">
    <property type="entry name" value="Acyl-CoA dehydrogenase/oxidase, N-terminal domain"/>
    <property type="match status" value="1"/>
</dbReference>
<dbReference type="GO" id="GO:0050660">
    <property type="term" value="F:flavin adenine dinucleotide binding"/>
    <property type="evidence" value="ECO:0007669"/>
    <property type="project" value="InterPro"/>
</dbReference>
<dbReference type="Pfam" id="PF00441">
    <property type="entry name" value="Acyl-CoA_dh_1"/>
    <property type="match status" value="1"/>
</dbReference>
<dbReference type="GO" id="GO:0003995">
    <property type="term" value="F:acyl-CoA dehydrogenase activity"/>
    <property type="evidence" value="ECO:0007669"/>
    <property type="project" value="InterPro"/>
</dbReference>
<dbReference type="InterPro" id="IPR037069">
    <property type="entry name" value="AcylCoA_DH/ox_N_sf"/>
</dbReference>
<dbReference type="AlphaFoldDB" id="R7Y7B0"/>
<dbReference type="Proteomes" id="UP000013569">
    <property type="component" value="Unassembled WGS sequence"/>
</dbReference>
<comment type="caution">
    <text evidence="10">The sequence shown here is derived from an EMBL/GenBank/DDBJ whole genome shotgun (WGS) entry which is preliminary data.</text>
</comment>
<evidence type="ECO:0000256" key="1">
    <source>
        <dbReference type="ARBA" id="ARBA00001974"/>
    </source>
</evidence>
<dbReference type="PANTHER" id="PTHR43884:SF12">
    <property type="entry name" value="ISOVALERYL-COA DEHYDROGENASE, MITOCHONDRIAL-RELATED"/>
    <property type="match status" value="1"/>
</dbReference>